<sequence>MFYLFYETGMLRRELPQLCAYSFFGSNFLGEELRILRGDGRFHPHSGSFNARAIFLCAYQGQVSS</sequence>
<accession>A0A177JPK3</accession>
<organism evidence="1 2">
    <name type="scientific">Sphingobium yanoikuyae</name>
    <name type="common">Sphingomonas yanoikuyae</name>
    <dbReference type="NCBI Taxonomy" id="13690"/>
    <lineage>
        <taxon>Bacteria</taxon>
        <taxon>Pseudomonadati</taxon>
        <taxon>Pseudomonadota</taxon>
        <taxon>Alphaproteobacteria</taxon>
        <taxon>Sphingomonadales</taxon>
        <taxon>Sphingomonadaceae</taxon>
        <taxon>Sphingobium</taxon>
    </lineage>
</organism>
<proteinExistence type="predicted"/>
<name>A0A177JPK3_SPHYA</name>
<comment type="caution">
    <text evidence="1">The sequence shown here is derived from an EMBL/GenBank/DDBJ whole genome shotgun (WGS) entry which is preliminary data.</text>
</comment>
<gene>
    <name evidence="1" type="ORF">AX777_10750</name>
</gene>
<reference evidence="1 2" key="1">
    <citation type="submission" date="2016-02" db="EMBL/GenBank/DDBJ databases">
        <authorList>
            <person name="Wen L."/>
            <person name="He K."/>
            <person name="Yang H."/>
        </authorList>
    </citation>
    <scope>NUCLEOTIDE SEQUENCE [LARGE SCALE GENOMIC DNA]</scope>
    <source>
        <strain evidence="1 2">CD09_2</strain>
    </source>
</reference>
<dbReference type="Proteomes" id="UP000077262">
    <property type="component" value="Unassembled WGS sequence"/>
</dbReference>
<protein>
    <submittedName>
        <fullName evidence="1">Uncharacterized protein</fullName>
    </submittedName>
</protein>
<evidence type="ECO:0000313" key="2">
    <source>
        <dbReference type="Proteomes" id="UP000077262"/>
    </source>
</evidence>
<dbReference type="EMBL" id="LSTR01000035">
    <property type="protein sequence ID" value="OAH43299.1"/>
    <property type="molecule type" value="Genomic_DNA"/>
</dbReference>
<evidence type="ECO:0000313" key="1">
    <source>
        <dbReference type="EMBL" id="OAH43299.1"/>
    </source>
</evidence>
<dbReference type="AlphaFoldDB" id="A0A177JPK3"/>